<sequence length="1111" mass="126084">MDADNTEPTDSEWAQRDKLEELHQSHAKLIGLHHDATARLNKLERRVNKIESDDDSDSDTASDASDLDDDYRLGFEENLIHEVRDVDFEHFKNRYTEKDGKYCIEVLVAESNLEEQVRRELKRRNLLESDDLKPGDNDDGSDEQIIHRVRIQSPSLLFLLHSVLENQHVNGSFLWRGQNRITFFRPFTWFIHAQEKMKLKLEELEDQFSDNQSPTRTATWPTIAELVASLEQVAVSEKEAAGREGAQGPEDTSAGNEQDALGTEPKSFSKRVDRSILERALLESYETLLALRCYISFVDKRIIPHATMYKHLDPPKISLVRYQDLSYLFQVGELVYVAYSGPPGTPPNPRIARVRDLYKPDATATYQWAQKEYVACVPRRRKSRDPGEFFRVHYYTLDYNGEKYTTVNGNSAIRFFGGQIEIASLAIFPLRFHPDREKLIQAAQDSGRKFRDAVASKHMLYCGWSRPQKPPPAPRPGMPPPRPPPPAIGPQVQFQPSFQAADEPLDLASMSPDAREAAIHKVNYVESDVIVDVKEAVRAISWWGIPTPFWGETPWGSQDWTVMQDSVEIIQWADRHRKTVVSTVQDRTQIEDGIAKLELNRFLKKDKFTTPQENPDFEEEDFALLPTRLYAYALRERKFFSGAIESFFKLAAGDDPFDSLKIDEKHIRIVQSVVWSHFQRKSMESSSISQSQMDQDLIRGKGRGLVILLHGAPGVGKTATAEAVALWHRKPLFVITCGDLGFTPQGVESSLSEIFRLAHLWDCILLLDEADVFLSQRETNALQRNALVSVFLRVLEYYNGILFLTTNRVGTLDEAFKSRVHLSLYYPALGRFQTEQIMRMNLDRLELIEKQRVGSTNQNQLFIRKDQICKFAVEHWDRHTENDGEGRWNGRQIRNAVQIAASLALYERKTDRDEGAKDFPPVLDERHFEIVEQTMTLFEGYMSKTRGGSATFIAKQRSERDDRFKTPQPGAPRDNVYEASHASGYGVGGYVPYQNRPQTPQYSGIPQPYPVTQHYPQHPSPSGPTQRPMGMSAPYLTTDSAGIISAQTEFYGHATHQHVPGGVSVPHSGQAPLEQGRTYATTVPAPSGASFLPRDRFAGSSAGPQGHEPPN</sequence>
<gene>
    <name evidence="1" type="ORF">NUW58_g2409</name>
</gene>
<dbReference type="Proteomes" id="UP001143856">
    <property type="component" value="Unassembled WGS sequence"/>
</dbReference>
<accession>A0ACC1PFN5</accession>
<reference evidence="1" key="1">
    <citation type="submission" date="2022-10" db="EMBL/GenBank/DDBJ databases">
        <title>Genome Sequence of Xylaria curta.</title>
        <authorList>
            <person name="Buettner E."/>
        </authorList>
    </citation>
    <scope>NUCLEOTIDE SEQUENCE</scope>
    <source>
        <strain evidence="1">Babe10</strain>
    </source>
</reference>
<protein>
    <submittedName>
        <fullName evidence="1">Uncharacterized protein</fullName>
    </submittedName>
</protein>
<comment type="caution">
    <text evidence="1">The sequence shown here is derived from an EMBL/GenBank/DDBJ whole genome shotgun (WGS) entry which is preliminary data.</text>
</comment>
<proteinExistence type="predicted"/>
<keyword evidence="2" id="KW-1185">Reference proteome</keyword>
<evidence type="ECO:0000313" key="2">
    <source>
        <dbReference type="Proteomes" id="UP001143856"/>
    </source>
</evidence>
<dbReference type="EMBL" id="JAPDGR010000311">
    <property type="protein sequence ID" value="KAJ2991740.1"/>
    <property type="molecule type" value="Genomic_DNA"/>
</dbReference>
<evidence type="ECO:0000313" key="1">
    <source>
        <dbReference type="EMBL" id="KAJ2991740.1"/>
    </source>
</evidence>
<organism evidence="1 2">
    <name type="scientific">Xylaria curta</name>
    <dbReference type="NCBI Taxonomy" id="42375"/>
    <lineage>
        <taxon>Eukaryota</taxon>
        <taxon>Fungi</taxon>
        <taxon>Dikarya</taxon>
        <taxon>Ascomycota</taxon>
        <taxon>Pezizomycotina</taxon>
        <taxon>Sordariomycetes</taxon>
        <taxon>Xylariomycetidae</taxon>
        <taxon>Xylariales</taxon>
        <taxon>Xylariaceae</taxon>
        <taxon>Xylaria</taxon>
    </lineage>
</organism>
<name>A0ACC1PFN5_9PEZI</name>